<keyword evidence="1" id="KW-0812">Transmembrane</keyword>
<evidence type="ECO:0000313" key="3">
    <source>
        <dbReference type="Proteomes" id="UP000182114"/>
    </source>
</evidence>
<dbReference type="eggNOG" id="ENOG502ZC5I">
    <property type="taxonomic scope" value="Bacteria"/>
</dbReference>
<evidence type="ECO:0000256" key="1">
    <source>
        <dbReference type="SAM" id="Phobius"/>
    </source>
</evidence>
<dbReference type="EMBL" id="FNBD01000004">
    <property type="protein sequence ID" value="SDE85611.1"/>
    <property type="molecule type" value="Genomic_DNA"/>
</dbReference>
<keyword evidence="3" id="KW-1185">Reference proteome</keyword>
<keyword evidence="1" id="KW-0472">Membrane</keyword>
<dbReference type="RefSeq" id="WP_074538123.1">
    <property type="nucleotide sequence ID" value="NZ_FNBD01000004.1"/>
</dbReference>
<name>A0A1G7GBX8_9FLAO</name>
<organism evidence="2 3">
    <name type="scientific">Cellulophaga baltica</name>
    <dbReference type="NCBI Taxonomy" id="76594"/>
    <lineage>
        <taxon>Bacteria</taxon>
        <taxon>Pseudomonadati</taxon>
        <taxon>Bacteroidota</taxon>
        <taxon>Flavobacteriia</taxon>
        <taxon>Flavobacteriales</taxon>
        <taxon>Flavobacteriaceae</taxon>
        <taxon>Cellulophaga</taxon>
    </lineage>
</organism>
<accession>A0A1G7GBX8</accession>
<reference evidence="3" key="1">
    <citation type="submission" date="2016-10" db="EMBL/GenBank/DDBJ databases">
        <authorList>
            <person name="Varghese N."/>
            <person name="Submissions S."/>
        </authorList>
    </citation>
    <scope>NUCLEOTIDE SEQUENCE [LARGE SCALE GENOMIC DNA]</scope>
    <source>
        <strain evidence="3">DSM 24729</strain>
    </source>
</reference>
<sequence length="248" mass="28590">MKLFRKLRRNLIALGKVKSYIIYALGEIVLIVIGILIAWKIGDLNEIRKNNIVEQKVYESLNEELNTNLRILNGLVAEYPRAIVRLENTLNYVGYTEDKITQGTKDTIINVLDKEVSLLDGSINSIINTTKFEFIESADLKDLIIMYPNKIQNFKEQDAKIKLIVANRLKPVLEKYISLVDMLPHTDPKYDSIRKYGAKSDYIGLLSDKEYQNSIIDRMLQTQIQFDHVKSLRSKTKILINTLAEELD</sequence>
<dbReference type="Proteomes" id="UP000182114">
    <property type="component" value="Unassembled WGS sequence"/>
</dbReference>
<dbReference type="AlphaFoldDB" id="A0A1G7GBX8"/>
<keyword evidence="1" id="KW-1133">Transmembrane helix</keyword>
<proteinExistence type="predicted"/>
<gene>
    <name evidence="2" type="ORF">SAMN04487992_104274</name>
</gene>
<feature type="transmembrane region" description="Helical" evidence="1">
    <location>
        <begin position="20"/>
        <end position="39"/>
    </location>
</feature>
<evidence type="ECO:0000313" key="2">
    <source>
        <dbReference type="EMBL" id="SDE85611.1"/>
    </source>
</evidence>
<protein>
    <submittedName>
        <fullName evidence="2">Uncharacterized protein</fullName>
    </submittedName>
</protein>